<gene>
    <name evidence="1" type="ORF">HMPREF1577_01532</name>
</gene>
<reference evidence="1 2" key="1">
    <citation type="submission" date="2013-06" db="EMBL/GenBank/DDBJ databases">
        <authorList>
            <person name="Weinstock G."/>
            <person name="Sodergren E."/>
            <person name="Lobos E.A."/>
            <person name="Fulton L."/>
            <person name="Fulton R."/>
            <person name="Courtney L."/>
            <person name="Fronick C."/>
            <person name="O'Laughlin M."/>
            <person name="Godfrey J."/>
            <person name="Wilson R.M."/>
            <person name="Miner T."/>
            <person name="Farmer C."/>
            <person name="Delehaunty K."/>
            <person name="Cordes M."/>
            <person name="Minx P."/>
            <person name="Tomlinson C."/>
            <person name="Chen J."/>
            <person name="Wollam A."/>
            <person name="Pepin K.H."/>
            <person name="Bhonagiri V."/>
            <person name="Zhang X."/>
            <person name="Warren W."/>
            <person name="Mitreva M."/>
            <person name="Mardis E.R."/>
            <person name="Wilson R.K."/>
        </authorList>
    </citation>
    <scope>NUCLEOTIDE SEQUENCE [LARGE SCALE GENOMIC DNA]</scope>
    <source>
        <strain evidence="1 2">JCP8017A</strain>
    </source>
</reference>
<evidence type="ECO:0000313" key="1">
    <source>
        <dbReference type="EMBL" id="EPI49004.1"/>
    </source>
</evidence>
<dbReference type="Gene3D" id="3.10.450.620">
    <property type="entry name" value="JHP933, nucleotidyltransferase-like core domain"/>
    <property type="match status" value="1"/>
</dbReference>
<accession>T2PI86</accession>
<dbReference type="Pfam" id="PF08843">
    <property type="entry name" value="AbiEii"/>
    <property type="match status" value="1"/>
</dbReference>
<evidence type="ECO:0000313" key="2">
    <source>
        <dbReference type="Proteomes" id="UP000015779"/>
    </source>
</evidence>
<proteinExistence type="predicted"/>
<dbReference type="InterPro" id="IPR014942">
    <property type="entry name" value="AbiEii"/>
</dbReference>
<dbReference type="RefSeq" id="WP_020757622.1">
    <property type="nucleotide sequence ID" value="NZ_KE347887.1"/>
</dbReference>
<dbReference type="HOGENOM" id="CLU_048233_0_0_11"/>
<dbReference type="PATRIC" id="fig|1261062.4.peg.1323"/>
<dbReference type="AlphaFoldDB" id="T2PI86"/>
<name>T2PI86_9BIFI</name>
<protein>
    <recommendedName>
        <fullName evidence="3">Nucleotidyl transferase AbiEii/AbiGii toxin family protein</fullName>
    </recommendedName>
</protein>
<sequence length="356" mass="40304">MFLKENFTAEHISRLRAETKSDPSILERTVFAFGLLEAIAKVGLPFIFKGGTSLLVMLNSPKRLSTDIDIIVNPNTDIDAYIEKAGKIFPFISVEENIRESSRNIEKRHFRFHFLSPRTGKDINVLLDVLFENNPYEDIVKYPIKNKFLLSDDNNLIVNVPNKNCILGDKLTAFAPHTTGILLGDGKELEVIKQLFDCWTLIQEMDDYNLVVKSYNRVSQIELEYRNLSISSSDCLKDTIDSCICIMGRGSVNSNDYESFSLGINAIKGHVFSERINGENACIYASEVMYLAACILTGKTVFRRITNPDEYRDVCLKISGMKKISSIRNTNPLSYAYMIKALQMLNDVGLYNESIL</sequence>
<evidence type="ECO:0008006" key="3">
    <source>
        <dbReference type="Google" id="ProtNLM"/>
    </source>
</evidence>
<organism evidence="1 2">
    <name type="scientific">Gardnerella pickettii JCP8017A</name>
    <dbReference type="NCBI Taxonomy" id="1261062"/>
    <lineage>
        <taxon>Bacteria</taxon>
        <taxon>Bacillati</taxon>
        <taxon>Actinomycetota</taxon>
        <taxon>Actinomycetes</taxon>
        <taxon>Bifidobacteriales</taxon>
        <taxon>Bifidobacteriaceae</taxon>
        <taxon>Gardnerella</taxon>
        <taxon>Gardnerella pickettii</taxon>
    </lineage>
</organism>
<comment type="caution">
    <text evidence="1">The sequence shown here is derived from an EMBL/GenBank/DDBJ whole genome shotgun (WGS) entry which is preliminary data.</text>
</comment>
<dbReference type="Proteomes" id="UP000015779">
    <property type="component" value="Unassembled WGS sequence"/>
</dbReference>
<dbReference type="EMBL" id="ATJN01000180">
    <property type="protein sequence ID" value="EPI49004.1"/>
    <property type="molecule type" value="Genomic_DNA"/>
</dbReference>